<dbReference type="InterPro" id="IPR016035">
    <property type="entry name" value="Acyl_Trfase/lysoPLipase"/>
</dbReference>
<keyword evidence="1" id="KW-0596">Phosphopantetheine</keyword>
<feature type="domain" description="Ketosynthase family 3 (KS3)" evidence="4">
    <location>
        <begin position="12"/>
        <end position="430"/>
    </location>
</feature>
<dbReference type="SMART" id="SM00827">
    <property type="entry name" value="PKS_AT"/>
    <property type="match status" value="1"/>
</dbReference>
<dbReference type="SMART" id="SM00825">
    <property type="entry name" value="PKS_KS"/>
    <property type="match status" value="1"/>
</dbReference>
<dbReference type="GO" id="GO:0004312">
    <property type="term" value="F:fatty acid synthase activity"/>
    <property type="evidence" value="ECO:0007669"/>
    <property type="project" value="TreeGrafter"/>
</dbReference>
<dbReference type="Pfam" id="PF16197">
    <property type="entry name" value="KAsynt_C_assoc"/>
    <property type="match status" value="1"/>
</dbReference>
<evidence type="ECO:0000313" key="6">
    <source>
        <dbReference type="Proteomes" id="UP000218811"/>
    </source>
</evidence>
<dbReference type="InterPro" id="IPR014043">
    <property type="entry name" value="Acyl_transferase_dom"/>
</dbReference>
<dbReference type="InterPro" id="IPR016036">
    <property type="entry name" value="Malonyl_transacylase_ACP-bd"/>
</dbReference>
<dbReference type="Gene3D" id="3.40.47.10">
    <property type="match status" value="1"/>
</dbReference>
<dbReference type="PANTHER" id="PTHR43775">
    <property type="entry name" value="FATTY ACID SYNTHASE"/>
    <property type="match status" value="1"/>
</dbReference>
<proteinExistence type="predicted"/>
<dbReference type="PANTHER" id="PTHR43775:SF37">
    <property type="entry name" value="SI:DKEY-61P9.11"/>
    <property type="match status" value="1"/>
</dbReference>
<evidence type="ECO:0000259" key="4">
    <source>
        <dbReference type="PROSITE" id="PS52004"/>
    </source>
</evidence>
<dbReference type="PROSITE" id="PS52004">
    <property type="entry name" value="KS3_2"/>
    <property type="match status" value="1"/>
</dbReference>
<dbReference type="InterPro" id="IPR029058">
    <property type="entry name" value="AB_hydrolase_fold"/>
</dbReference>
<name>A0A2H3JIQ0_WOLCO</name>
<keyword evidence="3" id="KW-0808">Transferase</keyword>
<sequence length="1275" mass="138338">MSSKPCCSHFEKRPVAIVGIAADLPSGTHSEHNLDYRDFFNFLLNKNEAHEEIPKERPYVESSTTKAYEQLSAMRGTFLKDIDSFDHVEFGISAEEARGMALSTKKLLEASFLALLDAGIDYRGRNVGWYASGTAHDVFSISDTDEQEPRGAFASIPCICDEISRHLDLRGPCVPIDASCNSSLTALHLAVQALRAGECGAAVVAGCRLHPRMTDFLQRSPGPFAIPGTRDKIFEAESEEFALGEGTVAIVLKPYDDAIRDGDYIYGNILGTGINASGSAFDGEDHISVRVDAVRRAYDGIDCQPQDVDYVERHGTGTASGHPNETDWIGQVFGRDSELLIGSVAGNIGHLGNAAFLASLCKVCAILEGGVVPPTLNLANRDPAVQWENYKLRVPREPTSIKARSPSGKLTISMSSSGIGGTNGHVVVQSASAQGADPMDVQATHHPTLLMAGGLTSRSAGAIAGALNKLAASHPDQSAAFSTISGRCTRQMAWRTFTVTHPEKQASPRFLTPVLSARVKPPVVFVFPGQGPQHINMGRQLAKRFPIFYNTIAELDECHRNVTGGSLVEQVGLFSDSVTAQALPPVWSVSVIFPSMVMVQIALFELLRSLGLRPNVLVGHSAGETSLLYASGAGPKAMAMEIAITQGRAVAAVEQANGAMAALGCNAADGRAIIHLACSAEERGTLDLAGFNAPDAIAISGHAHLVDKAVAIAASRGIFARRLQTGVAVHSALMELCQDEYRTQLANVFARYPGDHNPVITTYSTATGTLLERFTPDYFWRNFRDPVQFTQAFTSIVQAYPNAAHVEISPHPVLSPYMQQMGAPTVTCPMRRCRQPDAYQEETDLLTCLGHLVVAGNNDINFHALNGQNGITRTIAFPRYPFAKGLDASLPPSPPESPRDELKGVIMQSLNVDPGQFRDDAPLTSYGLDSLSAGRLAFTLRPFLTISSMELLGSISLTDIQHRIDVEKRVQTEGSPKVSSKVTYFQWDGVHKPGQTVLRLVDNGETPLIVIHGASGSPLPFVAIQEKFNSSLWALQTTPETPLYPLEAFCRHYYEQIKLAQPEGPYRLGAFCASTIMATMIAKMMEDNGDQVAQLCYIDHSPLLWVSPLIAPDEQAMELRSAGPDMIRRLLASMLALYRADPSPSRHRAAQDWQDAADGLEAPEHVKGWWNTFTNLHVGVYEFIFSLLPEGQQPTIPALQEALLQWMRSVKAPMTVFVALKGYIAFIAEERRAGWEQYGIERVSPDAQIITVTGGHFQVLESPEFIETAQAGWTA</sequence>
<dbReference type="SUPFAM" id="SSF55048">
    <property type="entry name" value="Probable ACP-binding domain of malonyl-CoA ACP transacylase"/>
    <property type="match status" value="1"/>
</dbReference>
<dbReference type="InterPro" id="IPR014031">
    <property type="entry name" value="Ketoacyl_synth_C"/>
</dbReference>
<evidence type="ECO:0000313" key="5">
    <source>
        <dbReference type="EMBL" id="PCH39753.1"/>
    </source>
</evidence>
<evidence type="ECO:0000256" key="1">
    <source>
        <dbReference type="ARBA" id="ARBA00022450"/>
    </source>
</evidence>
<accession>A0A2H3JIQ0</accession>
<dbReference type="Pfam" id="PF02801">
    <property type="entry name" value="Ketoacyl-synt_C"/>
    <property type="match status" value="1"/>
</dbReference>
<dbReference type="InterPro" id="IPR001031">
    <property type="entry name" value="Thioesterase"/>
</dbReference>
<dbReference type="GO" id="GO:0006633">
    <property type="term" value="P:fatty acid biosynthetic process"/>
    <property type="evidence" value="ECO:0007669"/>
    <property type="project" value="TreeGrafter"/>
</dbReference>
<dbReference type="Gene3D" id="3.40.366.10">
    <property type="entry name" value="Malonyl-Coenzyme A Acyl Carrier Protein, domain 2"/>
    <property type="match status" value="1"/>
</dbReference>
<dbReference type="AlphaFoldDB" id="A0A2H3JIQ0"/>
<evidence type="ECO:0000256" key="3">
    <source>
        <dbReference type="ARBA" id="ARBA00022679"/>
    </source>
</evidence>
<dbReference type="InterPro" id="IPR014030">
    <property type="entry name" value="Ketoacyl_synth_N"/>
</dbReference>
<dbReference type="SUPFAM" id="SSF47336">
    <property type="entry name" value="ACP-like"/>
    <property type="match status" value="1"/>
</dbReference>
<dbReference type="SUPFAM" id="SSF52151">
    <property type="entry name" value="FabD/lysophospholipase-like"/>
    <property type="match status" value="1"/>
</dbReference>
<dbReference type="Gene3D" id="3.40.50.1820">
    <property type="entry name" value="alpha/beta hydrolase"/>
    <property type="match status" value="1"/>
</dbReference>
<dbReference type="Pfam" id="PF00698">
    <property type="entry name" value="Acyl_transf_1"/>
    <property type="match status" value="1"/>
</dbReference>
<dbReference type="SUPFAM" id="SSF53901">
    <property type="entry name" value="Thiolase-like"/>
    <property type="match status" value="1"/>
</dbReference>
<evidence type="ECO:0000256" key="2">
    <source>
        <dbReference type="ARBA" id="ARBA00022553"/>
    </source>
</evidence>
<reference evidence="5 6" key="1">
    <citation type="journal article" date="2012" name="Science">
        <title>The Paleozoic origin of enzymatic lignin decomposition reconstructed from 31 fungal genomes.</title>
        <authorList>
            <person name="Floudas D."/>
            <person name="Binder M."/>
            <person name="Riley R."/>
            <person name="Barry K."/>
            <person name="Blanchette R.A."/>
            <person name="Henrissat B."/>
            <person name="Martinez A.T."/>
            <person name="Otillar R."/>
            <person name="Spatafora J.W."/>
            <person name="Yadav J.S."/>
            <person name="Aerts A."/>
            <person name="Benoit I."/>
            <person name="Boyd A."/>
            <person name="Carlson A."/>
            <person name="Copeland A."/>
            <person name="Coutinho P.M."/>
            <person name="de Vries R.P."/>
            <person name="Ferreira P."/>
            <person name="Findley K."/>
            <person name="Foster B."/>
            <person name="Gaskell J."/>
            <person name="Glotzer D."/>
            <person name="Gorecki P."/>
            <person name="Heitman J."/>
            <person name="Hesse C."/>
            <person name="Hori C."/>
            <person name="Igarashi K."/>
            <person name="Jurgens J.A."/>
            <person name="Kallen N."/>
            <person name="Kersten P."/>
            <person name="Kohler A."/>
            <person name="Kuees U."/>
            <person name="Kumar T.K.A."/>
            <person name="Kuo A."/>
            <person name="LaButti K."/>
            <person name="Larrondo L.F."/>
            <person name="Lindquist E."/>
            <person name="Ling A."/>
            <person name="Lombard V."/>
            <person name="Lucas S."/>
            <person name="Lundell T."/>
            <person name="Martin R."/>
            <person name="McLaughlin D.J."/>
            <person name="Morgenstern I."/>
            <person name="Morin E."/>
            <person name="Murat C."/>
            <person name="Nagy L.G."/>
            <person name="Nolan M."/>
            <person name="Ohm R.A."/>
            <person name="Patyshakuliyeva A."/>
            <person name="Rokas A."/>
            <person name="Ruiz-Duenas F.J."/>
            <person name="Sabat G."/>
            <person name="Salamov A."/>
            <person name="Samejima M."/>
            <person name="Schmutz J."/>
            <person name="Slot J.C."/>
            <person name="St John F."/>
            <person name="Stenlid J."/>
            <person name="Sun H."/>
            <person name="Sun S."/>
            <person name="Syed K."/>
            <person name="Tsang A."/>
            <person name="Wiebenga A."/>
            <person name="Young D."/>
            <person name="Pisabarro A."/>
            <person name="Eastwood D.C."/>
            <person name="Martin F."/>
            <person name="Cullen D."/>
            <person name="Grigoriev I.V."/>
            <person name="Hibbett D.S."/>
        </authorList>
    </citation>
    <scope>NUCLEOTIDE SEQUENCE [LARGE SCALE GENOMIC DNA]</scope>
    <source>
        <strain evidence="5 6">MD-104</strain>
    </source>
</reference>
<dbReference type="Pfam" id="PF00109">
    <property type="entry name" value="ketoacyl-synt"/>
    <property type="match status" value="1"/>
</dbReference>
<dbReference type="EMBL" id="KB468053">
    <property type="protein sequence ID" value="PCH39753.1"/>
    <property type="molecule type" value="Genomic_DNA"/>
</dbReference>
<dbReference type="CDD" id="cd00833">
    <property type="entry name" value="PKS"/>
    <property type="match status" value="1"/>
</dbReference>
<protein>
    <recommendedName>
        <fullName evidence="4">Ketosynthase family 3 (KS3) domain-containing protein</fullName>
    </recommendedName>
</protein>
<dbReference type="OrthoDB" id="329835at2759"/>
<dbReference type="InterPro" id="IPR001227">
    <property type="entry name" value="Ac_transferase_dom_sf"/>
</dbReference>
<dbReference type="SUPFAM" id="SSF53474">
    <property type="entry name" value="alpha/beta-Hydrolases"/>
    <property type="match status" value="1"/>
</dbReference>
<dbReference type="InterPro" id="IPR032821">
    <property type="entry name" value="PKS_assoc"/>
</dbReference>
<gene>
    <name evidence="5" type="ORF">WOLCODRAFT_161855</name>
</gene>
<dbReference type="InterPro" id="IPR050091">
    <property type="entry name" value="PKS_NRPS_Biosynth_Enz"/>
</dbReference>
<dbReference type="Proteomes" id="UP000218811">
    <property type="component" value="Unassembled WGS sequence"/>
</dbReference>
<dbReference type="Pfam" id="PF00975">
    <property type="entry name" value="Thioesterase"/>
    <property type="match status" value="1"/>
</dbReference>
<organism evidence="5 6">
    <name type="scientific">Wolfiporia cocos (strain MD-104)</name>
    <name type="common">Brown rot fungus</name>
    <dbReference type="NCBI Taxonomy" id="742152"/>
    <lineage>
        <taxon>Eukaryota</taxon>
        <taxon>Fungi</taxon>
        <taxon>Dikarya</taxon>
        <taxon>Basidiomycota</taxon>
        <taxon>Agaricomycotina</taxon>
        <taxon>Agaricomycetes</taxon>
        <taxon>Polyporales</taxon>
        <taxon>Phaeolaceae</taxon>
        <taxon>Wolfiporia</taxon>
    </lineage>
</organism>
<dbReference type="InterPro" id="IPR036736">
    <property type="entry name" value="ACP-like_sf"/>
</dbReference>
<dbReference type="STRING" id="742152.A0A2H3JIQ0"/>
<keyword evidence="2" id="KW-0597">Phosphoprotein</keyword>
<keyword evidence="6" id="KW-1185">Reference proteome</keyword>
<dbReference type="InterPro" id="IPR016039">
    <property type="entry name" value="Thiolase-like"/>
</dbReference>
<dbReference type="InterPro" id="IPR020841">
    <property type="entry name" value="PKS_Beta-ketoAc_synthase_dom"/>
</dbReference>